<protein>
    <submittedName>
        <fullName evidence="2">Uncharacterized protein</fullName>
    </submittedName>
</protein>
<dbReference type="Proteomes" id="UP000663845">
    <property type="component" value="Unassembled WGS sequence"/>
</dbReference>
<feature type="region of interest" description="Disordered" evidence="1">
    <location>
        <begin position="1"/>
        <end position="50"/>
    </location>
</feature>
<gene>
    <name evidence="2" type="ORF">JYZ213_LOCUS33698</name>
</gene>
<feature type="compositionally biased region" description="Basic and acidic residues" evidence="1">
    <location>
        <begin position="24"/>
        <end position="50"/>
    </location>
</feature>
<accession>A0A815FBU6</accession>
<proteinExistence type="predicted"/>
<sequence>MDIRTDRGGKARAMTIHDSTGAGEDSRGAGDRDRGQGGSGDRSETSKDYRDYEMSVLTSDLITLNHHNESVNDQIIYLLKPVFLPFHRSDVNQNNDFYVLMRDKIENAVNEALAAIDYHRYNGKESRLIHSLFS</sequence>
<evidence type="ECO:0000256" key="1">
    <source>
        <dbReference type="SAM" id="MobiDB-lite"/>
    </source>
</evidence>
<dbReference type="AlphaFoldDB" id="A0A815FBU6"/>
<evidence type="ECO:0000313" key="3">
    <source>
        <dbReference type="Proteomes" id="UP000663845"/>
    </source>
</evidence>
<reference evidence="2" key="1">
    <citation type="submission" date="2021-02" db="EMBL/GenBank/DDBJ databases">
        <authorList>
            <person name="Nowell W R."/>
        </authorList>
    </citation>
    <scope>NUCLEOTIDE SEQUENCE</scope>
</reference>
<dbReference type="EMBL" id="CAJNOG010000649">
    <property type="protein sequence ID" value="CAF1326394.1"/>
    <property type="molecule type" value="Genomic_DNA"/>
</dbReference>
<evidence type="ECO:0000313" key="2">
    <source>
        <dbReference type="EMBL" id="CAF1326394.1"/>
    </source>
</evidence>
<organism evidence="2 3">
    <name type="scientific">Adineta steineri</name>
    <dbReference type="NCBI Taxonomy" id="433720"/>
    <lineage>
        <taxon>Eukaryota</taxon>
        <taxon>Metazoa</taxon>
        <taxon>Spiralia</taxon>
        <taxon>Gnathifera</taxon>
        <taxon>Rotifera</taxon>
        <taxon>Eurotatoria</taxon>
        <taxon>Bdelloidea</taxon>
        <taxon>Adinetida</taxon>
        <taxon>Adinetidae</taxon>
        <taxon>Adineta</taxon>
    </lineage>
</organism>
<comment type="caution">
    <text evidence="2">The sequence shown here is derived from an EMBL/GenBank/DDBJ whole genome shotgun (WGS) entry which is preliminary data.</text>
</comment>
<name>A0A815FBU6_9BILA</name>